<dbReference type="SUPFAM" id="SSF52266">
    <property type="entry name" value="SGNH hydrolase"/>
    <property type="match status" value="1"/>
</dbReference>
<dbReference type="AlphaFoldDB" id="A0A4P7HLJ9"/>
<dbReference type="EMBL" id="CP038439">
    <property type="protein sequence ID" value="QBX35104.1"/>
    <property type="molecule type" value="Genomic_DNA"/>
</dbReference>
<evidence type="ECO:0000256" key="1">
    <source>
        <dbReference type="SAM" id="SignalP"/>
    </source>
</evidence>
<dbReference type="CDD" id="cd01839">
    <property type="entry name" value="SGNH_arylesterase_like"/>
    <property type="match status" value="1"/>
</dbReference>
<feature type="chain" id="PRO_5020594986" evidence="1">
    <location>
        <begin position="24"/>
        <end position="251"/>
    </location>
</feature>
<name>A0A4P7HLJ9_9RHOB</name>
<accession>A0A4P7HLJ9</accession>
<dbReference type="KEGG" id="plia:E4191_10610"/>
<dbReference type="InterPro" id="IPR013830">
    <property type="entry name" value="SGNH_hydro"/>
</dbReference>
<dbReference type="Gene3D" id="3.40.50.1110">
    <property type="entry name" value="SGNH hydrolase"/>
    <property type="match status" value="1"/>
</dbReference>
<dbReference type="InterPro" id="IPR036514">
    <property type="entry name" value="SGNH_hydro_sf"/>
</dbReference>
<dbReference type="GO" id="GO:0016788">
    <property type="term" value="F:hydrolase activity, acting on ester bonds"/>
    <property type="evidence" value="ECO:0007669"/>
    <property type="project" value="UniProtKB-ARBA"/>
</dbReference>
<keyword evidence="1" id="KW-0732">Signal</keyword>
<feature type="domain" description="SGNH hydrolase-type esterase" evidence="2">
    <location>
        <begin position="37"/>
        <end position="235"/>
    </location>
</feature>
<keyword evidence="3" id="KW-0378">Hydrolase</keyword>
<evidence type="ECO:0000313" key="3">
    <source>
        <dbReference type="EMBL" id="QBX35104.1"/>
    </source>
</evidence>
<protein>
    <submittedName>
        <fullName evidence="3">Hydrolase</fullName>
    </submittedName>
</protein>
<evidence type="ECO:0000313" key="4">
    <source>
        <dbReference type="Proteomes" id="UP000296374"/>
    </source>
</evidence>
<proteinExistence type="predicted"/>
<evidence type="ECO:0000259" key="2">
    <source>
        <dbReference type="Pfam" id="PF13472"/>
    </source>
</evidence>
<reference evidence="4" key="1">
    <citation type="submission" date="2019-03" db="EMBL/GenBank/DDBJ databases">
        <authorList>
            <person name="Li J."/>
        </authorList>
    </citation>
    <scope>NUCLEOTIDE SEQUENCE [LARGE SCALE GENOMIC DNA]</scope>
    <source>
        <strain evidence="4">2251</strain>
    </source>
</reference>
<dbReference type="RefSeq" id="WP_135313387.1">
    <property type="nucleotide sequence ID" value="NZ_CP038439.1"/>
</dbReference>
<gene>
    <name evidence="3" type="ORF">E4191_10610</name>
</gene>
<sequence length="251" mass="26441">MTRRSLFGTIATLALLSGGIAQAQDQDGARDTKRILVYGDSNTWGYIPVESGPTERYDADVRWPGVLQAELGEGYEVIEAGLSARTTDIADPTLPHISGAGLDGSAALSPIIASHLPLDLVVIMLGTNDVKVQFDRSPFRIALGMGKLIDIVAQTGGGVGTDYPTPEVLVLAPPPLGELYPEGRAERFAGGVEKTQALPEHYQTIAEAADAEFLDVGTLAETDGIDGVHLSDGAHEDIGRGVAEKVRAILE</sequence>
<feature type="signal peptide" evidence="1">
    <location>
        <begin position="1"/>
        <end position="23"/>
    </location>
</feature>
<dbReference type="Proteomes" id="UP000296374">
    <property type="component" value="Chromosome"/>
</dbReference>
<dbReference type="Pfam" id="PF13472">
    <property type="entry name" value="Lipase_GDSL_2"/>
    <property type="match status" value="1"/>
</dbReference>
<organism evidence="3 4">
    <name type="scientific">Paracoccus liaowanqingii</name>
    <dbReference type="NCBI Taxonomy" id="2560053"/>
    <lineage>
        <taxon>Bacteria</taxon>
        <taxon>Pseudomonadati</taxon>
        <taxon>Pseudomonadota</taxon>
        <taxon>Alphaproteobacteria</taxon>
        <taxon>Rhodobacterales</taxon>
        <taxon>Paracoccaceae</taxon>
        <taxon>Paracoccus</taxon>
    </lineage>
</organism>